<organism evidence="1 2">
    <name type="scientific">Vitis vinifera</name>
    <name type="common">Grape</name>
    <dbReference type="NCBI Taxonomy" id="29760"/>
    <lineage>
        <taxon>Eukaryota</taxon>
        <taxon>Viridiplantae</taxon>
        <taxon>Streptophyta</taxon>
        <taxon>Embryophyta</taxon>
        <taxon>Tracheophyta</taxon>
        <taxon>Spermatophyta</taxon>
        <taxon>Magnoliopsida</taxon>
        <taxon>eudicotyledons</taxon>
        <taxon>Gunneridae</taxon>
        <taxon>Pentapetalae</taxon>
        <taxon>rosids</taxon>
        <taxon>Vitales</taxon>
        <taxon>Vitaceae</taxon>
        <taxon>Viteae</taxon>
        <taxon>Vitis</taxon>
    </lineage>
</organism>
<reference evidence="1 2" key="1">
    <citation type="journal article" date="2023" name="Hortic Res">
        <title>The complete reference genome for grapevine (Vitis vinifera L.) genetics and breeding.</title>
        <authorList>
            <person name="Shi X."/>
            <person name="Cao S."/>
            <person name="Wang X."/>
            <person name="Huang S."/>
            <person name="Wang Y."/>
            <person name="Liu Z."/>
            <person name="Liu W."/>
            <person name="Leng X."/>
            <person name="Peng Y."/>
            <person name="Wang N."/>
            <person name="Wang Y."/>
            <person name="Ma Z."/>
            <person name="Xu X."/>
            <person name="Zhang F."/>
            <person name="Xue H."/>
            <person name="Zhong H."/>
            <person name="Wang Y."/>
            <person name="Zhang K."/>
            <person name="Velt A."/>
            <person name="Avia K."/>
            <person name="Holtgrawe D."/>
            <person name="Grimplet J."/>
            <person name="Matus J.T."/>
            <person name="Ware D."/>
            <person name="Wu X."/>
            <person name="Wang H."/>
            <person name="Liu C."/>
            <person name="Fang Y."/>
            <person name="Rustenholz C."/>
            <person name="Cheng Z."/>
            <person name="Xiao H."/>
            <person name="Zhou Y."/>
        </authorList>
    </citation>
    <scope>NUCLEOTIDE SEQUENCE [LARGE SCALE GENOMIC DNA]</scope>
    <source>
        <strain evidence="2">cv. Pinot noir / PN40024</strain>
        <tissue evidence="1">Leaf</tissue>
    </source>
</reference>
<keyword evidence="2" id="KW-1185">Reference proteome</keyword>
<name>A0ABY9DUG5_VITVI</name>
<accession>A0ABY9DUG5</accession>
<evidence type="ECO:0000313" key="2">
    <source>
        <dbReference type="Proteomes" id="UP001227230"/>
    </source>
</evidence>
<sequence length="113" mass="12655">MGGFRGGGDFRSPFRSCEMGILCYEVALVCQRVVSQLRNTLRNGGAAVKSKKFPLWLCAVCLQMTITSSFQIQIAHHLKHWTPEFLIFKTTYGMHNLSSSKCFKNVSNSSEMG</sequence>
<protein>
    <submittedName>
        <fullName evidence="1">Uncharacterized protein</fullName>
    </submittedName>
</protein>
<dbReference type="Proteomes" id="UP001227230">
    <property type="component" value="Chromosome 18"/>
</dbReference>
<dbReference type="EMBL" id="CP126665">
    <property type="protein sequence ID" value="WKA10556.1"/>
    <property type="molecule type" value="Genomic_DNA"/>
</dbReference>
<evidence type="ECO:0000313" key="1">
    <source>
        <dbReference type="EMBL" id="WKA10556.1"/>
    </source>
</evidence>
<proteinExistence type="predicted"/>
<gene>
    <name evidence="1" type="ORF">VitviT2T_028121</name>
</gene>